<evidence type="ECO:0000256" key="2">
    <source>
        <dbReference type="ARBA" id="ARBA00023043"/>
    </source>
</evidence>
<feature type="repeat" description="ANK" evidence="3">
    <location>
        <begin position="393"/>
        <end position="425"/>
    </location>
</feature>
<feature type="repeat" description="ANK" evidence="3">
    <location>
        <begin position="425"/>
        <end position="457"/>
    </location>
</feature>
<keyword evidence="2 3" id="KW-0040">ANK repeat</keyword>
<dbReference type="PANTHER" id="PTHR24198:SF165">
    <property type="entry name" value="ANKYRIN REPEAT-CONTAINING PROTEIN-RELATED"/>
    <property type="match status" value="1"/>
</dbReference>
<feature type="repeat" description="ANK" evidence="3">
    <location>
        <begin position="592"/>
        <end position="624"/>
    </location>
</feature>
<feature type="repeat" description="ANK" evidence="3">
    <location>
        <begin position="292"/>
        <end position="325"/>
    </location>
</feature>
<dbReference type="Pfam" id="PF12796">
    <property type="entry name" value="Ank_2"/>
    <property type="match status" value="5"/>
</dbReference>
<keyword evidence="1" id="KW-0677">Repeat</keyword>
<dbReference type="SUPFAM" id="SSF48403">
    <property type="entry name" value="Ankyrin repeat"/>
    <property type="match status" value="2"/>
</dbReference>
<organism evidence="4 5">
    <name type="scientific">Colletotrichum navitas</name>
    <dbReference type="NCBI Taxonomy" id="681940"/>
    <lineage>
        <taxon>Eukaryota</taxon>
        <taxon>Fungi</taxon>
        <taxon>Dikarya</taxon>
        <taxon>Ascomycota</taxon>
        <taxon>Pezizomycotina</taxon>
        <taxon>Sordariomycetes</taxon>
        <taxon>Hypocreomycetidae</taxon>
        <taxon>Glomerellales</taxon>
        <taxon>Glomerellaceae</taxon>
        <taxon>Colletotrichum</taxon>
        <taxon>Colletotrichum graminicola species complex</taxon>
    </lineage>
</organism>
<feature type="repeat" description="ANK" evidence="3">
    <location>
        <begin position="524"/>
        <end position="556"/>
    </location>
</feature>
<gene>
    <name evidence="4" type="ORF">LY79DRAFT_364848</name>
</gene>
<sequence length="763" mass="83031">MDFPGRLPGAGLADLIRASELLADRFDLVAKSLNTAPVTLAAVAKECRAVTDALRRFEYLRETIPETLPFDPVLLDESCHDALNSIFNDLSSLDVYSTRIRPATSDNNVDMSSGQITIIWNEPYLKQMIRQTKIGRQSLAFLLNCVPSEHVTSKNLSTFMHSSRSVPWHCAMSPAVLNKGSRLRLSTTRVRPRPDIYPISDLSEIHSALKRLKPPPGTIYRQSPRTTKDLHDAIDREDEAAVVKLLLQRIDPNIPRFGSKLSPLRRALGRQIPSLVTFLVMAGADLEDRDDQGETILITAVKYAYSEKIIALLCDLGADVNAVDNLGCSAVHHAAMSANEDDTLAVLVHAGADVDHRDFATRTPLIAAVQKYRFKSIEKLIEYGADLETRLQNGQTALHVAISMKSRPMTEFLSDQGAYLDRRVNGHTALTYAIVTECSDIAEVLIEAGADVDLPGSQGNFPLQAAAAAGDQRTTKLLLSRGAKYEAVGTDGFLPVHIAAHVNQVEVLRLLLKAGSAIDPITERGETPLAIATHFGCFEAAQFLIEAGADVDYATPGADNIICQALKAGHTRIAVALVQGGADITYTLLRNASMTPLHLAAHYGQNDVLTAMVNAGADLEIRTWPGFTPLFPAVRAGHLSTVRLLLAAGAFSRVRSMSGANLLFVGIAEPAMMKLLIELGLDIHERDHHGATPLHYAALHGHTATVKLLLQRGAILVHASAVYDTLHDYKQKGPYRQGTPAGLARQNGHIKIARLIEGWKYKP</sequence>
<dbReference type="AlphaFoldDB" id="A0AAD8V1N2"/>
<dbReference type="EMBL" id="JAHLJV010000074">
    <property type="protein sequence ID" value="KAK1574514.1"/>
    <property type="molecule type" value="Genomic_DNA"/>
</dbReference>
<dbReference type="PROSITE" id="PS50297">
    <property type="entry name" value="ANK_REP_REGION"/>
    <property type="match status" value="10"/>
</dbReference>
<dbReference type="Gene3D" id="1.25.40.20">
    <property type="entry name" value="Ankyrin repeat-containing domain"/>
    <property type="match status" value="3"/>
</dbReference>
<dbReference type="PROSITE" id="PS50088">
    <property type="entry name" value="ANK_REPEAT"/>
    <property type="match status" value="10"/>
</dbReference>
<reference evidence="4" key="1">
    <citation type="submission" date="2021-06" db="EMBL/GenBank/DDBJ databases">
        <title>Comparative genomics, transcriptomics and evolutionary studies reveal genomic signatures of adaptation to plant cell wall in hemibiotrophic fungi.</title>
        <authorList>
            <consortium name="DOE Joint Genome Institute"/>
            <person name="Baroncelli R."/>
            <person name="Diaz J.F."/>
            <person name="Benocci T."/>
            <person name="Peng M."/>
            <person name="Battaglia E."/>
            <person name="Haridas S."/>
            <person name="Andreopoulos W."/>
            <person name="Labutti K."/>
            <person name="Pangilinan J."/>
            <person name="Floch G.L."/>
            <person name="Makela M.R."/>
            <person name="Henrissat B."/>
            <person name="Grigoriev I.V."/>
            <person name="Crouch J.A."/>
            <person name="De Vries R.P."/>
            <person name="Sukno S.A."/>
            <person name="Thon M.R."/>
        </authorList>
    </citation>
    <scope>NUCLEOTIDE SEQUENCE</scope>
    <source>
        <strain evidence="4">CBS 125086</strain>
    </source>
</reference>
<proteinExistence type="predicted"/>
<dbReference type="SMART" id="SM00248">
    <property type="entry name" value="ANK"/>
    <property type="match status" value="13"/>
</dbReference>
<dbReference type="PANTHER" id="PTHR24198">
    <property type="entry name" value="ANKYRIN REPEAT AND PROTEIN KINASE DOMAIN-CONTAINING PROTEIN"/>
    <property type="match status" value="1"/>
</dbReference>
<feature type="repeat" description="ANK" evidence="3">
    <location>
        <begin position="689"/>
        <end position="714"/>
    </location>
</feature>
<dbReference type="RefSeq" id="XP_060410032.1">
    <property type="nucleotide sequence ID" value="XM_060552777.1"/>
</dbReference>
<dbReference type="InterPro" id="IPR036770">
    <property type="entry name" value="Ankyrin_rpt-contain_sf"/>
</dbReference>
<evidence type="ECO:0000256" key="1">
    <source>
        <dbReference type="ARBA" id="ARBA00022737"/>
    </source>
</evidence>
<feature type="repeat" description="ANK" evidence="3">
    <location>
        <begin position="326"/>
        <end position="359"/>
    </location>
</feature>
<feature type="repeat" description="ANK" evidence="3">
    <location>
        <begin position="458"/>
        <end position="490"/>
    </location>
</feature>
<evidence type="ECO:0000313" key="4">
    <source>
        <dbReference type="EMBL" id="KAK1574514.1"/>
    </source>
</evidence>
<dbReference type="GeneID" id="85437017"/>
<name>A0AAD8V1N2_9PEZI</name>
<evidence type="ECO:0000313" key="5">
    <source>
        <dbReference type="Proteomes" id="UP001230504"/>
    </source>
</evidence>
<dbReference type="Proteomes" id="UP001230504">
    <property type="component" value="Unassembled WGS sequence"/>
</dbReference>
<comment type="caution">
    <text evidence="4">The sequence shown here is derived from an EMBL/GenBank/DDBJ whole genome shotgun (WGS) entry which is preliminary data.</text>
</comment>
<dbReference type="InterPro" id="IPR002110">
    <property type="entry name" value="Ankyrin_rpt"/>
</dbReference>
<feature type="repeat" description="ANK" evidence="3">
    <location>
        <begin position="491"/>
        <end position="523"/>
    </location>
</feature>
<feature type="repeat" description="ANK" evidence="3">
    <location>
        <begin position="625"/>
        <end position="657"/>
    </location>
</feature>
<keyword evidence="5" id="KW-1185">Reference proteome</keyword>
<accession>A0AAD8V1N2</accession>
<evidence type="ECO:0000256" key="3">
    <source>
        <dbReference type="PROSITE-ProRule" id="PRU00023"/>
    </source>
</evidence>
<protein>
    <submittedName>
        <fullName evidence="4">Ankyrin repeat-containing domain protein</fullName>
    </submittedName>
</protein>